<dbReference type="Proteomes" id="UP001610335">
    <property type="component" value="Unassembled WGS sequence"/>
</dbReference>
<accession>A0ABR4IS45</accession>
<protein>
    <submittedName>
        <fullName evidence="1">Uncharacterized protein</fullName>
    </submittedName>
</protein>
<organism evidence="1 2">
    <name type="scientific">Aspergillus cavernicola</name>
    <dbReference type="NCBI Taxonomy" id="176166"/>
    <lineage>
        <taxon>Eukaryota</taxon>
        <taxon>Fungi</taxon>
        <taxon>Dikarya</taxon>
        <taxon>Ascomycota</taxon>
        <taxon>Pezizomycotina</taxon>
        <taxon>Eurotiomycetes</taxon>
        <taxon>Eurotiomycetidae</taxon>
        <taxon>Eurotiales</taxon>
        <taxon>Aspergillaceae</taxon>
        <taxon>Aspergillus</taxon>
        <taxon>Aspergillus subgen. Nidulantes</taxon>
    </lineage>
</organism>
<dbReference type="EMBL" id="JBFXLS010000012">
    <property type="protein sequence ID" value="KAL2830585.1"/>
    <property type="molecule type" value="Genomic_DNA"/>
</dbReference>
<sequence>MLAIHMSGRLGKVSYTHHGLSIRIPQGGFKPTLRSRSPRVNSHGAYLAALTGVETRRQGFSRDQFLGSHEASASDNIESDDLSLAFRRIRVLTMTAEGREASLMWQRFCGSGDSGETWTTSLDRHCHRSGGWALSCDRHRSLLDGLGLVLTDWGVYCYSSILDLVSFACTCLPPRVWSKLPTYFVHWSYHILYIVNRKLYSFL</sequence>
<evidence type="ECO:0000313" key="1">
    <source>
        <dbReference type="EMBL" id="KAL2830585.1"/>
    </source>
</evidence>
<reference evidence="1 2" key="1">
    <citation type="submission" date="2024-07" db="EMBL/GenBank/DDBJ databases">
        <title>Section-level genome sequencing and comparative genomics of Aspergillus sections Usti and Cavernicolus.</title>
        <authorList>
            <consortium name="Lawrence Berkeley National Laboratory"/>
            <person name="Nybo J.L."/>
            <person name="Vesth T.C."/>
            <person name="Theobald S."/>
            <person name="Frisvad J.C."/>
            <person name="Larsen T.O."/>
            <person name="Kjaerboelling I."/>
            <person name="Rothschild-Mancinelli K."/>
            <person name="Lyhne E.K."/>
            <person name="Kogle M.E."/>
            <person name="Barry K."/>
            <person name="Clum A."/>
            <person name="Na H."/>
            <person name="Ledsgaard L."/>
            <person name="Lin J."/>
            <person name="Lipzen A."/>
            <person name="Kuo A."/>
            <person name="Riley R."/>
            <person name="Mondo S."/>
            <person name="LaButti K."/>
            <person name="Haridas S."/>
            <person name="Pangalinan J."/>
            <person name="Salamov A.A."/>
            <person name="Simmons B.A."/>
            <person name="Magnuson J.K."/>
            <person name="Chen J."/>
            <person name="Drula E."/>
            <person name="Henrissat B."/>
            <person name="Wiebenga A."/>
            <person name="Lubbers R.J."/>
            <person name="Gomes A.C."/>
            <person name="Makela M.R."/>
            <person name="Stajich J."/>
            <person name="Grigoriev I.V."/>
            <person name="Mortensen U.H."/>
            <person name="De vries R.P."/>
            <person name="Baker S.E."/>
            <person name="Andersen M.R."/>
        </authorList>
    </citation>
    <scope>NUCLEOTIDE SEQUENCE [LARGE SCALE GENOMIC DNA]</scope>
    <source>
        <strain evidence="1 2">CBS 600.67</strain>
    </source>
</reference>
<comment type="caution">
    <text evidence="1">The sequence shown here is derived from an EMBL/GenBank/DDBJ whole genome shotgun (WGS) entry which is preliminary data.</text>
</comment>
<evidence type="ECO:0000313" key="2">
    <source>
        <dbReference type="Proteomes" id="UP001610335"/>
    </source>
</evidence>
<gene>
    <name evidence="1" type="ORF">BDW59DRAFT_18877</name>
</gene>
<keyword evidence="2" id="KW-1185">Reference proteome</keyword>
<proteinExistence type="predicted"/>
<name>A0ABR4IS45_9EURO</name>